<dbReference type="GO" id="GO:0006508">
    <property type="term" value="P:proteolysis"/>
    <property type="evidence" value="ECO:0007669"/>
    <property type="project" value="UniProtKB-KW"/>
</dbReference>
<dbReference type="STRING" id="1122204.SAMN05421781_1901"/>
<keyword evidence="6" id="KW-0732">Signal</keyword>
<comment type="similarity">
    <text evidence="1">Belongs to the peptidase C40 family.</text>
</comment>
<dbReference type="RefSeq" id="WP_091614206.1">
    <property type="nucleotide sequence ID" value="NZ_FNNC01000003.1"/>
</dbReference>
<evidence type="ECO:0000256" key="2">
    <source>
        <dbReference type="ARBA" id="ARBA00022670"/>
    </source>
</evidence>
<feature type="region of interest" description="Disordered" evidence="5">
    <location>
        <begin position="111"/>
        <end position="180"/>
    </location>
</feature>
<evidence type="ECO:0000256" key="3">
    <source>
        <dbReference type="ARBA" id="ARBA00022801"/>
    </source>
</evidence>
<dbReference type="Pfam" id="PF00877">
    <property type="entry name" value="NLPC_P60"/>
    <property type="match status" value="1"/>
</dbReference>
<dbReference type="InterPro" id="IPR036366">
    <property type="entry name" value="PGBDSf"/>
</dbReference>
<dbReference type="PANTHER" id="PTHR47053:SF1">
    <property type="entry name" value="MUREIN DD-ENDOPEPTIDASE MEPH-RELATED"/>
    <property type="match status" value="1"/>
</dbReference>
<evidence type="ECO:0000259" key="7">
    <source>
        <dbReference type="PROSITE" id="PS51935"/>
    </source>
</evidence>
<evidence type="ECO:0000313" key="9">
    <source>
        <dbReference type="Proteomes" id="UP000199488"/>
    </source>
</evidence>
<feature type="region of interest" description="Disordered" evidence="5">
    <location>
        <begin position="30"/>
        <end position="72"/>
    </location>
</feature>
<dbReference type="InterPro" id="IPR002477">
    <property type="entry name" value="Peptidoglycan-bd-like"/>
</dbReference>
<dbReference type="SUPFAM" id="SSF47090">
    <property type="entry name" value="PGBD-like"/>
    <property type="match status" value="1"/>
</dbReference>
<dbReference type="InterPro" id="IPR051202">
    <property type="entry name" value="Peptidase_C40"/>
</dbReference>
<dbReference type="Gene3D" id="3.90.1720.10">
    <property type="entry name" value="endopeptidase domain like (from Nostoc punctiforme)"/>
    <property type="match status" value="1"/>
</dbReference>
<dbReference type="InterPro" id="IPR036365">
    <property type="entry name" value="PGBD-like_sf"/>
</dbReference>
<dbReference type="InterPro" id="IPR038765">
    <property type="entry name" value="Papain-like_cys_pep_sf"/>
</dbReference>
<evidence type="ECO:0000256" key="4">
    <source>
        <dbReference type="ARBA" id="ARBA00022807"/>
    </source>
</evidence>
<sequence>MFKSNRQAPKYILSSAVVTALALTPALSGNADAFADPESDESSSSSQSESSDTANETESTDDTLLYLGDTGSSVESLQSTLSELDYYTSEADGTYDDETVQAVEAFQTENNLSIDGIAGPETMGALDETDDSSDAGSETEESSNDSSEDSEENEEVASASSEESSEPSTESTSANAPDSGLVASAESVLGTPYEWGGTTASGLDSSGFINYVFEENDTDVSRTHEGIWQNNGEFVEEPNVGDVVFYEGTYDTEGASHSGIYIGDDQMIHSGSSGVETADTTSDYWEEHYIGAKSID</sequence>
<evidence type="ECO:0000313" key="8">
    <source>
        <dbReference type="EMBL" id="SDW59614.1"/>
    </source>
</evidence>
<dbReference type="PANTHER" id="PTHR47053">
    <property type="entry name" value="MUREIN DD-ENDOPEPTIDASE MEPH-RELATED"/>
    <property type="match status" value="1"/>
</dbReference>
<dbReference type="AlphaFoldDB" id="A0A1H2UVJ8"/>
<dbReference type="EMBL" id="FNNC01000003">
    <property type="protein sequence ID" value="SDW59614.1"/>
    <property type="molecule type" value="Genomic_DNA"/>
</dbReference>
<organism evidence="8 9">
    <name type="scientific">Marinococcus luteus</name>
    <dbReference type="NCBI Taxonomy" id="1122204"/>
    <lineage>
        <taxon>Bacteria</taxon>
        <taxon>Bacillati</taxon>
        <taxon>Bacillota</taxon>
        <taxon>Bacilli</taxon>
        <taxon>Bacillales</taxon>
        <taxon>Bacillaceae</taxon>
        <taxon>Marinococcus</taxon>
    </lineage>
</organism>
<dbReference type="Gene3D" id="1.10.101.10">
    <property type="entry name" value="PGBD-like superfamily/PGBD"/>
    <property type="match status" value="1"/>
</dbReference>
<dbReference type="GO" id="GO:0008234">
    <property type="term" value="F:cysteine-type peptidase activity"/>
    <property type="evidence" value="ECO:0007669"/>
    <property type="project" value="UniProtKB-KW"/>
</dbReference>
<dbReference type="Pfam" id="PF01471">
    <property type="entry name" value="PG_binding_1"/>
    <property type="match status" value="1"/>
</dbReference>
<proteinExistence type="inferred from homology"/>
<dbReference type="PROSITE" id="PS51935">
    <property type="entry name" value="NLPC_P60"/>
    <property type="match status" value="1"/>
</dbReference>
<dbReference type="Proteomes" id="UP000199488">
    <property type="component" value="Unassembled WGS sequence"/>
</dbReference>
<feature type="domain" description="NlpC/P60" evidence="7">
    <location>
        <begin position="175"/>
        <end position="296"/>
    </location>
</feature>
<evidence type="ECO:0000256" key="5">
    <source>
        <dbReference type="SAM" id="MobiDB-lite"/>
    </source>
</evidence>
<keyword evidence="9" id="KW-1185">Reference proteome</keyword>
<dbReference type="SUPFAM" id="SSF54001">
    <property type="entry name" value="Cysteine proteinases"/>
    <property type="match status" value="1"/>
</dbReference>
<dbReference type="InterPro" id="IPR000064">
    <property type="entry name" value="NLP_P60_dom"/>
</dbReference>
<feature type="signal peptide" evidence="6">
    <location>
        <begin position="1"/>
        <end position="31"/>
    </location>
</feature>
<keyword evidence="4" id="KW-0788">Thiol protease</keyword>
<gene>
    <name evidence="8" type="ORF">SAMN05421781_1901</name>
</gene>
<evidence type="ECO:0000256" key="6">
    <source>
        <dbReference type="SAM" id="SignalP"/>
    </source>
</evidence>
<accession>A0A1H2UVJ8</accession>
<feature type="compositionally biased region" description="Acidic residues" evidence="5">
    <location>
        <begin position="127"/>
        <end position="155"/>
    </location>
</feature>
<reference evidence="8 9" key="1">
    <citation type="submission" date="2016-10" db="EMBL/GenBank/DDBJ databases">
        <authorList>
            <person name="de Groot N.N."/>
        </authorList>
    </citation>
    <scope>NUCLEOTIDE SEQUENCE [LARGE SCALE GENOMIC DNA]</scope>
    <source>
        <strain evidence="8 9">DSM 23126</strain>
    </source>
</reference>
<feature type="compositionally biased region" description="Low complexity" evidence="5">
    <location>
        <begin position="156"/>
        <end position="175"/>
    </location>
</feature>
<feature type="compositionally biased region" description="Low complexity" evidence="5">
    <location>
        <begin position="42"/>
        <end position="52"/>
    </location>
</feature>
<protein>
    <submittedName>
        <fullName evidence="8">Cell wall-associated hydrolase, NlpC family</fullName>
    </submittedName>
</protein>
<keyword evidence="2" id="KW-0645">Protease</keyword>
<name>A0A1H2UVJ8_9BACI</name>
<keyword evidence="3 8" id="KW-0378">Hydrolase</keyword>
<dbReference type="OrthoDB" id="9813368at2"/>
<evidence type="ECO:0000256" key="1">
    <source>
        <dbReference type="ARBA" id="ARBA00007074"/>
    </source>
</evidence>
<feature type="chain" id="PRO_5039003622" evidence="6">
    <location>
        <begin position="32"/>
        <end position="296"/>
    </location>
</feature>